<evidence type="ECO:0000313" key="11">
    <source>
        <dbReference type="Proteomes" id="UP000284763"/>
    </source>
</evidence>
<evidence type="ECO:0000256" key="6">
    <source>
        <dbReference type="ARBA" id="ARBA00023004"/>
    </source>
</evidence>
<dbReference type="GO" id="GO:1990077">
    <property type="term" value="C:primosome complex"/>
    <property type="evidence" value="ECO:0007669"/>
    <property type="project" value="UniProtKB-KW"/>
</dbReference>
<gene>
    <name evidence="10" type="primary">priL</name>
    <name evidence="10" type="ORF">D5R95_00325</name>
</gene>
<accession>A0A424Z4Q6</accession>
<comment type="caution">
    <text evidence="10">The sequence shown here is derived from an EMBL/GenBank/DDBJ whole genome shotgun (WGS) entry which is preliminary data.</text>
</comment>
<organism evidence="10 11">
    <name type="scientific">Methanosalsum natronophilum</name>
    <dbReference type="NCBI Taxonomy" id="768733"/>
    <lineage>
        <taxon>Archaea</taxon>
        <taxon>Methanobacteriati</taxon>
        <taxon>Methanobacteriota</taxon>
        <taxon>Stenosarchaea group</taxon>
        <taxon>Methanomicrobia</taxon>
        <taxon>Methanosarcinales</taxon>
        <taxon>Methanosarcinaceae</taxon>
        <taxon>Methanosalsum</taxon>
    </lineage>
</organism>
<evidence type="ECO:0000256" key="8">
    <source>
        <dbReference type="SAM" id="MobiDB-lite"/>
    </source>
</evidence>
<feature type="non-terminal residue" evidence="10">
    <location>
        <position position="1"/>
    </location>
</feature>
<dbReference type="GO" id="GO:0051539">
    <property type="term" value="F:4 iron, 4 sulfur cluster binding"/>
    <property type="evidence" value="ECO:0007669"/>
    <property type="project" value="UniProtKB-KW"/>
</dbReference>
<dbReference type="InterPro" id="IPR023642">
    <property type="entry name" value="DNA_primase_lsu_PriL"/>
</dbReference>
<evidence type="ECO:0000256" key="5">
    <source>
        <dbReference type="ARBA" id="ARBA00022723"/>
    </source>
</evidence>
<evidence type="ECO:0000256" key="1">
    <source>
        <dbReference type="ARBA" id="ARBA00001966"/>
    </source>
</evidence>
<feature type="region of interest" description="Disordered" evidence="8">
    <location>
        <begin position="318"/>
        <end position="343"/>
    </location>
</feature>
<dbReference type="AlphaFoldDB" id="A0A424Z4Q6"/>
<keyword evidence="4" id="KW-0235">DNA replication</keyword>
<dbReference type="SUPFAM" id="SSF140914">
    <property type="entry name" value="PriB N-terminal domain-like"/>
    <property type="match status" value="1"/>
</dbReference>
<evidence type="ECO:0000256" key="7">
    <source>
        <dbReference type="ARBA" id="ARBA00023014"/>
    </source>
</evidence>
<comment type="cofactor">
    <cofactor evidence="1">
        <name>[4Fe-4S] cluster</name>
        <dbReference type="ChEBI" id="CHEBI:49883"/>
    </cofactor>
</comment>
<dbReference type="PANTHER" id="PTHR10537">
    <property type="entry name" value="DNA PRIMASE LARGE SUBUNIT"/>
    <property type="match status" value="1"/>
</dbReference>
<protein>
    <submittedName>
        <fullName evidence="10">DNA primase regulatory subunit PriL</fullName>
    </submittedName>
</protein>
<dbReference type="PANTHER" id="PTHR10537:SF3">
    <property type="entry name" value="DNA PRIMASE LARGE SUBUNIT"/>
    <property type="match status" value="1"/>
</dbReference>
<reference evidence="10 11" key="1">
    <citation type="submission" date="2018-08" db="EMBL/GenBank/DDBJ databases">
        <title>The metabolism and importance of syntrophic acetate oxidation coupled to methane or sulfide production in haloalkaline environments.</title>
        <authorList>
            <person name="Timmers P.H.A."/>
            <person name="Vavourakis C.D."/>
            <person name="Sorokin D.Y."/>
            <person name="Sinninghe Damste J.S."/>
            <person name="Muyzer G."/>
            <person name="Stams A.J.M."/>
            <person name="Plugge C.M."/>
        </authorList>
    </citation>
    <scope>NUCLEOTIDE SEQUENCE [LARGE SCALE GENOMIC DNA]</scope>
    <source>
        <strain evidence="10">MSAO_Arc3</strain>
    </source>
</reference>
<keyword evidence="2" id="KW-0004">4Fe-4S</keyword>
<evidence type="ECO:0000256" key="4">
    <source>
        <dbReference type="ARBA" id="ARBA00022705"/>
    </source>
</evidence>
<dbReference type="GO" id="GO:0003899">
    <property type="term" value="F:DNA-directed RNA polymerase activity"/>
    <property type="evidence" value="ECO:0007669"/>
    <property type="project" value="InterPro"/>
</dbReference>
<dbReference type="InterPro" id="IPR007238">
    <property type="entry name" value="DNA_primase_lsu_euk/arc"/>
</dbReference>
<feature type="compositionally biased region" description="Acidic residues" evidence="8">
    <location>
        <begin position="333"/>
        <end position="343"/>
    </location>
</feature>
<dbReference type="GO" id="GO:0006269">
    <property type="term" value="P:DNA replication, synthesis of primer"/>
    <property type="evidence" value="ECO:0007669"/>
    <property type="project" value="UniProtKB-KW"/>
</dbReference>
<keyword evidence="6" id="KW-0408">Iron</keyword>
<sequence length="343" mass="39249">VKGLGISVDRLLESRAFESARIRGKERIIEALEGTLTKPYPETLDETSFMIELLSYPFSRILLSCIDDNYLTRRYALKEAESSSTLLSQSDSQFLIEFSTEFGINIKPVTSTLFLLHFTDYLHLSSNMKELEWKLVNRKMDYGNVSLSQRDLARLLQEAIKFKIQDSLPLELSSELCEQLEPYLKEIKAKLEERKKNFERIDASEVDTDSFPPCVKYAISQVTSGSNLPHSMRFAMTSFLLNIGMSVDEVVNMFNISPDFDEEKTRYQIEHIAGATGNTYKPPSCNTMKTYGNCFGEDKLCTKLSHPLTYYKRKQWLTSKQDSNQSETKDESGNEDSDDGIKE</sequence>
<dbReference type="CDD" id="cd06560">
    <property type="entry name" value="PriL"/>
    <property type="match status" value="1"/>
</dbReference>
<keyword evidence="3" id="KW-0639">Primosome</keyword>
<name>A0A424Z4Q6_9EURY</name>
<dbReference type="HAMAP" id="MF_00701">
    <property type="entry name" value="DNA_primase_lrg_arc"/>
    <property type="match status" value="1"/>
</dbReference>
<dbReference type="GO" id="GO:0006270">
    <property type="term" value="P:DNA replication initiation"/>
    <property type="evidence" value="ECO:0007669"/>
    <property type="project" value="TreeGrafter"/>
</dbReference>
<feature type="domain" description="DNA primase large subunit C-terminal" evidence="9">
    <location>
        <begin position="205"/>
        <end position="306"/>
    </location>
</feature>
<dbReference type="InterPro" id="IPR058560">
    <property type="entry name" value="DNA_primase_C"/>
</dbReference>
<dbReference type="GO" id="GO:0046872">
    <property type="term" value="F:metal ion binding"/>
    <property type="evidence" value="ECO:0007669"/>
    <property type="project" value="UniProtKB-KW"/>
</dbReference>
<evidence type="ECO:0000259" key="9">
    <source>
        <dbReference type="Pfam" id="PF04104"/>
    </source>
</evidence>
<keyword evidence="5" id="KW-0479">Metal-binding</keyword>
<evidence type="ECO:0000256" key="3">
    <source>
        <dbReference type="ARBA" id="ARBA00022515"/>
    </source>
</evidence>
<evidence type="ECO:0000313" key="10">
    <source>
        <dbReference type="EMBL" id="RQD92554.1"/>
    </source>
</evidence>
<dbReference type="Pfam" id="PF26466">
    <property type="entry name" value="DNA_primase_lrg_N"/>
    <property type="match status" value="1"/>
</dbReference>
<dbReference type="Pfam" id="PF04104">
    <property type="entry name" value="DNA_primase_lrg"/>
    <property type="match status" value="1"/>
</dbReference>
<proteinExistence type="inferred from homology"/>
<keyword evidence="7" id="KW-0411">Iron-sulfur</keyword>
<dbReference type="Proteomes" id="UP000284763">
    <property type="component" value="Unassembled WGS sequence"/>
</dbReference>
<evidence type="ECO:0000256" key="2">
    <source>
        <dbReference type="ARBA" id="ARBA00022485"/>
    </source>
</evidence>
<dbReference type="EMBL" id="QZAB01000027">
    <property type="protein sequence ID" value="RQD92554.1"/>
    <property type="molecule type" value="Genomic_DNA"/>
</dbReference>
<dbReference type="NCBIfam" id="NF002588">
    <property type="entry name" value="PRK02249.1-2"/>
    <property type="match status" value="1"/>
</dbReference>